<organism evidence="1 2">
    <name type="scientific">Caerostris extrusa</name>
    <name type="common">Bark spider</name>
    <name type="synonym">Caerostris bankana</name>
    <dbReference type="NCBI Taxonomy" id="172846"/>
    <lineage>
        <taxon>Eukaryota</taxon>
        <taxon>Metazoa</taxon>
        <taxon>Ecdysozoa</taxon>
        <taxon>Arthropoda</taxon>
        <taxon>Chelicerata</taxon>
        <taxon>Arachnida</taxon>
        <taxon>Araneae</taxon>
        <taxon>Araneomorphae</taxon>
        <taxon>Entelegynae</taxon>
        <taxon>Araneoidea</taxon>
        <taxon>Araneidae</taxon>
        <taxon>Caerostris</taxon>
    </lineage>
</organism>
<evidence type="ECO:0000313" key="1">
    <source>
        <dbReference type="EMBL" id="GIY54116.1"/>
    </source>
</evidence>
<accession>A0AAV4U8M4</accession>
<comment type="caution">
    <text evidence="1">The sequence shown here is derived from an EMBL/GenBank/DDBJ whole genome shotgun (WGS) entry which is preliminary data.</text>
</comment>
<dbReference type="EMBL" id="BPLR01012473">
    <property type="protein sequence ID" value="GIY54116.1"/>
    <property type="molecule type" value="Genomic_DNA"/>
</dbReference>
<sequence>MVQLSLLDMKNRQRRTTLENICSMKFEHFYVRRLRVKRVGVMKNDPLNASSRAARLNVGPCRSAGKSLMSNEGNPDERLGTAGRWIVALLPPIFHLLAPLLNEAK</sequence>
<dbReference type="AlphaFoldDB" id="A0AAV4U8M4"/>
<name>A0AAV4U8M4_CAEEX</name>
<evidence type="ECO:0000313" key="2">
    <source>
        <dbReference type="Proteomes" id="UP001054945"/>
    </source>
</evidence>
<reference evidence="1 2" key="1">
    <citation type="submission" date="2021-06" db="EMBL/GenBank/DDBJ databases">
        <title>Caerostris extrusa draft genome.</title>
        <authorList>
            <person name="Kono N."/>
            <person name="Arakawa K."/>
        </authorList>
    </citation>
    <scope>NUCLEOTIDE SEQUENCE [LARGE SCALE GENOMIC DNA]</scope>
</reference>
<protein>
    <submittedName>
        <fullName evidence="1">Uncharacterized protein</fullName>
    </submittedName>
</protein>
<gene>
    <name evidence="1" type="ORF">CEXT_163831</name>
</gene>
<keyword evidence="2" id="KW-1185">Reference proteome</keyword>
<proteinExistence type="predicted"/>
<dbReference type="Proteomes" id="UP001054945">
    <property type="component" value="Unassembled WGS sequence"/>
</dbReference>